<accession>A0A0R3LHH8</accession>
<evidence type="ECO:0000313" key="2">
    <source>
        <dbReference type="Proteomes" id="UP000050863"/>
    </source>
</evidence>
<gene>
    <name evidence="1" type="ORF">CQ12_00205</name>
</gene>
<comment type="caution">
    <text evidence="1">The sequence shown here is derived from an EMBL/GenBank/DDBJ whole genome shotgun (WGS) entry which is preliminary data.</text>
</comment>
<dbReference type="AlphaFoldDB" id="A0A0R3LHH8"/>
<dbReference type="EMBL" id="LLXZ01000102">
    <property type="protein sequence ID" value="KRR07257.1"/>
    <property type="molecule type" value="Genomic_DNA"/>
</dbReference>
<protein>
    <submittedName>
        <fullName evidence="1">Uncharacterized protein</fullName>
    </submittedName>
</protein>
<reference evidence="1 2" key="1">
    <citation type="submission" date="2014-03" db="EMBL/GenBank/DDBJ databases">
        <title>Bradyrhizobium valentinum sp. nov., isolated from effective nodules of Lupinus mariae-josephae, a lupine endemic of basic-lime soils in Eastern Spain.</title>
        <authorList>
            <person name="Duran D."/>
            <person name="Rey L."/>
            <person name="Navarro A."/>
            <person name="Busquets A."/>
            <person name="Imperial J."/>
            <person name="Ruiz-Argueso T."/>
        </authorList>
    </citation>
    <scope>NUCLEOTIDE SEQUENCE [LARGE SCALE GENOMIC DNA]</scope>
    <source>
        <strain evidence="1 2">PAC68</strain>
    </source>
</reference>
<proteinExistence type="predicted"/>
<dbReference type="Proteomes" id="UP000050863">
    <property type="component" value="Unassembled WGS sequence"/>
</dbReference>
<name>A0A0R3LHH8_9BRAD</name>
<sequence length="144" mass="15476">MASIRAFDALAPDFMRRATLTKISRFQIWLREHNAKAGMLVDWVDGMPDCAMIHPTVNQGAACTLAGICGSPSEVHPRPQMGLAADIQRSAALRDRANPAGQTQPGISAIHFVRGASDLKAAMPRLVTAFIEAQMGTQQEGHPS</sequence>
<organism evidence="1 2">
    <name type="scientific">Bradyrhizobium jicamae</name>
    <dbReference type="NCBI Taxonomy" id="280332"/>
    <lineage>
        <taxon>Bacteria</taxon>
        <taxon>Pseudomonadati</taxon>
        <taxon>Pseudomonadota</taxon>
        <taxon>Alphaproteobacteria</taxon>
        <taxon>Hyphomicrobiales</taxon>
        <taxon>Nitrobacteraceae</taxon>
        <taxon>Bradyrhizobium</taxon>
    </lineage>
</organism>
<keyword evidence="2" id="KW-1185">Reference proteome</keyword>
<dbReference type="RefSeq" id="WP_057836272.1">
    <property type="nucleotide sequence ID" value="NZ_LLXZ01000102.1"/>
</dbReference>
<evidence type="ECO:0000313" key="1">
    <source>
        <dbReference type="EMBL" id="KRR07257.1"/>
    </source>
</evidence>
<dbReference type="STRING" id="280332.CQ12_00205"/>